<feature type="domain" description="FBD" evidence="1">
    <location>
        <begin position="65"/>
        <end position="136"/>
    </location>
</feature>
<accession>A0ABQ7DB40</accession>
<dbReference type="SMART" id="SM00579">
    <property type="entry name" value="FBD"/>
    <property type="match status" value="1"/>
</dbReference>
<dbReference type="Proteomes" id="UP000266723">
    <property type="component" value="Unassembled WGS sequence"/>
</dbReference>
<comment type="caution">
    <text evidence="2">The sequence shown here is derived from an EMBL/GenBank/DDBJ whole genome shotgun (WGS) entry which is preliminary data.</text>
</comment>
<evidence type="ECO:0000313" key="3">
    <source>
        <dbReference type="Proteomes" id="UP000266723"/>
    </source>
</evidence>
<protein>
    <recommendedName>
        <fullName evidence="1">FBD domain-containing protein</fullName>
    </recommendedName>
</protein>
<dbReference type="EMBL" id="QGKV02000759">
    <property type="protein sequence ID" value="KAF3568814.1"/>
    <property type="molecule type" value="Genomic_DNA"/>
</dbReference>
<organism evidence="2 3">
    <name type="scientific">Brassica cretica</name>
    <name type="common">Mustard</name>
    <dbReference type="NCBI Taxonomy" id="69181"/>
    <lineage>
        <taxon>Eukaryota</taxon>
        <taxon>Viridiplantae</taxon>
        <taxon>Streptophyta</taxon>
        <taxon>Embryophyta</taxon>
        <taxon>Tracheophyta</taxon>
        <taxon>Spermatophyta</taxon>
        <taxon>Magnoliopsida</taxon>
        <taxon>eudicotyledons</taxon>
        <taxon>Gunneridae</taxon>
        <taxon>Pentapetalae</taxon>
        <taxon>rosids</taxon>
        <taxon>malvids</taxon>
        <taxon>Brassicales</taxon>
        <taxon>Brassicaceae</taxon>
        <taxon>Brassiceae</taxon>
        <taxon>Brassica</taxon>
    </lineage>
</organism>
<evidence type="ECO:0000259" key="1">
    <source>
        <dbReference type="SMART" id="SM00579"/>
    </source>
</evidence>
<dbReference type="PANTHER" id="PTHR31293:SF12">
    <property type="entry name" value="RNI-LIKE SUPERFAMILY PROTEIN"/>
    <property type="match status" value="1"/>
</dbReference>
<gene>
    <name evidence="2" type="ORF">DY000_02011558</name>
</gene>
<evidence type="ECO:0000313" key="2">
    <source>
        <dbReference type="EMBL" id="KAF3568814.1"/>
    </source>
</evidence>
<reference evidence="2 3" key="1">
    <citation type="journal article" date="2020" name="BMC Genomics">
        <title>Intraspecific diversification of the crop wild relative Brassica cretica Lam. using demographic model selection.</title>
        <authorList>
            <person name="Kioukis A."/>
            <person name="Michalopoulou V.A."/>
            <person name="Briers L."/>
            <person name="Pirintsos S."/>
            <person name="Studholme D.J."/>
            <person name="Pavlidis P."/>
            <person name="Sarris P.F."/>
        </authorList>
    </citation>
    <scope>NUCLEOTIDE SEQUENCE [LARGE SCALE GENOMIC DNA]</scope>
    <source>
        <strain evidence="3">cv. PFS-1207/04</strain>
    </source>
</reference>
<keyword evidence="3" id="KW-1185">Reference proteome</keyword>
<proteinExistence type="predicted"/>
<dbReference type="PANTHER" id="PTHR31293">
    <property type="entry name" value="RNI-LIKE SUPERFAMILY PROTEIN"/>
    <property type="match status" value="1"/>
</dbReference>
<sequence>MCSDQRDRPRRMQDQECKTVWDPNLQTLVIKGLIHRVTGRCGDVCPCLLRTKKCNEVKESVSKKSCLPTLGVKVLEISGYGGTRREVQQMRHFLGNLKCLELVKIGVVQQEADDKYLRRNLMSLPRLSSKCNIQFI</sequence>
<name>A0ABQ7DB40_BRACR</name>
<dbReference type="InterPro" id="IPR055294">
    <property type="entry name" value="FBL60-like"/>
</dbReference>
<dbReference type="InterPro" id="IPR006566">
    <property type="entry name" value="FBD"/>
</dbReference>